<name>A0A3Q9K4Y8_9ACTN</name>
<sequence length="113" mass="12955">MATNPMEVDDMRKHSAWIFELLLRVLQPARGRHRSAGTVPALRWMDTPTLVLPRVPVRPQGLLRGEDVHLIRPYALTPEERRERRGRRRALRLTVHGYDAGPPWIHGVEVTAG</sequence>
<dbReference type="AlphaFoldDB" id="A0A3Q9K4Y8"/>
<reference evidence="1 2" key="1">
    <citation type="submission" date="2018-04" db="EMBL/GenBank/DDBJ databases">
        <title>Complete genome sequences of Streptomyces lydicus strain WYEC and characterization of antagonistic properties of biological control agents.</title>
        <authorList>
            <person name="Mariita R.M."/>
            <person name="Sello J.K."/>
        </authorList>
    </citation>
    <scope>NUCLEOTIDE SEQUENCE [LARGE SCALE GENOMIC DNA]</scope>
    <source>
        <strain evidence="1 2">WYEC 108</strain>
    </source>
</reference>
<proteinExistence type="predicted"/>
<accession>A0A3Q9K4Y8</accession>
<dbReference type="RefSeq" id="WP_127151027.1">
    <property type="nucleotide sequence ID" value="NZ_CP029042.1"/>
</dbReference>
<dbReference type="Proteomes" id="UP000275579">
    <property type="component" value="Chromosome"/>
</dbReference>
<evidence type="ECO:0000313" key="1">
    <source>
        <dbReference type="EMBL" id="AZS72016.1"/>
    </source>
</evidence>
<gene>
    <name evidence="1" type="ORF">DDE74_14640</name>
</gene>
<evidence type="ECO:0000313" key="2">
    <source>
        <dbReference type="Proteomes" id="UP000275579"/>
    </source>
</evidence>
<dbReference type="EMBL" id="CP029042">
    <property type="protein sequence ID" value="AZS72016.1"/>
    <property type="molecule type" value="Genomic_DNA"/>
</dbReference>
<organism evidence="1 2">
    <name type="scientific">Streptomyces lydicus</name>
    <dbReference type="NCBI Taxonomy" id="47763"/>
    <lineage>
        <taxon>Bacteria</taxon>
        <taxon>Bacillati</taxon>
        <taxon>Actinomycetota</taxon>
        <taxon>Actinomycetes</taxon>
        <taxon>Kitasatosporales</taxon>
        <taxon>Streptomycetaceae</taxon>
        <taxon>Streptomyces</taxon>
    </lineage>
</organism>
<protein>
    <submittedName>
        <fullName evidence="1">Uncharacterized protein</fullName>
    </submittedName>
</protein>